<dbReference type="HOGENOM" id="CLU_638355_0_0_1"/>
<name>D7LXL7_ARALL</name>
<feature type="region of interest" description="Disordered" evidence="1">
    <location>
        <begin position="279"/>
        <end position="313"/>
    </location>
</feature>
<dbReference type="Gramene" id="Al_scaffold_0006_381">
    <property type="protein sequence ID" value="Al_scaffold_0006_381"/>
    <property type="gene ID" value="Al_scaffold_0006_381"/>
</dbReference>
<dbReference type="EMBL" id="GL348718">
    <property type="protein sequence ID" value="EFH47368.1"/>
    <property type="molecule type" value="Genomic_DNA"/>
</dbReference>
<evidence type="ECO:0000313" key="2">
    <source>
        <dbReference type="EMBL" id="EFH47368.1"/>
    </source>
</evidence>
<protein>
    <submittedName>
        <fullName evidence="2">Predicted protein</fullName>
    </submittedName>
</protein>
<sequence length="430" mass="47565">MPQVGEVPGSSVKEWSDSKSQLLAEEVFFFQRRHKSSSMGVHPESGSSNVPVVERDPMKLWKEMKQNGWGGSKRNLDAVNTDASRSDSYPRIFKYSMPDCNYSMHYYDENNRVCSDGGRLLLRKCQFLVEEDASDLYSASLLTVKAATIASQWLELQDIKGRVSDGWLCLTNSNTILLQEESQLNSVGTADEFFLAANLESSGSPPKRSPPFLTLSHCNKSRVILRTMMILRKLVISGSQGELPMMRLILCQSCPSFATGITDDDLCETAFEILLGGAGASGSHSTIKREKKKEKSRSRLKRKLGRKSESVSQSRSSSGLVALLEMMRGRMEISEAMDIRTRQGLLDALAGKVGKRMDSLLSNMLAERLINNPVVGCGESGRRATDLKSLLLRIEGSVTSDTESVGSVSEFIRIGCQNIIEYMFLKNLAA</sequence>
<reference evidence="3" key="1">
    <citation type="journal article" date="2011" name="Nat. Genet.">
        <title>The Arabidopsis lyrata genome sequence and the basis of rapid genome size change.</title>
        <authorList>
            <person name="Hu T.T."/>
            <person name="Pattyn P."/>
            <person name="Bakker E.G."/>
            <person name="Cao J."/>
            <person name="Cheng J.-F."/>
            <person name="Clark R.M."/>
            <person name="Fahlgren N."/>
            <person name="Fawcett J.A."/>
            <person name="Grimwood J."/>
            <person name="Gundlach H."/>
            <person name="Haberer G."/>
            <person name="Hollister J.D."/>
            <person name="Ossowski S."/>
            <person name="Ottilar R.P."/>
            <person name="Salamov A.A."/>
            <person name="Schneeberger K."/>
            <person name="Spannagl M."/>
            <person name="Wang X."/>
            <person name="Yang L."/>
            <person name="Nasrallah M.E."/>
            <person name="Bergelson J."/>
            <person name="Carrington J.C."/>
            <person name="Gaut B.S."/>
            <person name="Schmutz J."/>
            <person name="Mayer K.F.X."/>
            <person name="Van de Peer Y."/>
            <person name="Grigoriev I.V."/>
            <person name="Nordborg M."/>
            <person name="Weigel D."/>
            <person name="Guo Y.-L."/>
        </authorList>
    </citation>
    <scope>NUCLEOTIDE SEQUENCE [LARGE SCALE GENOMIC DNA]</scope>
    <source>
        <strain evidence="3">cv. MN47</strain>
    </source>
</reference>
<organism evidence="3">
    <name type="scientific">Arabidopsis lyrata subsp. lyrata</name>
    <name type="common">Lyre-leaved rock-cress</name>
    <dbReference type="NCBI Taxonomy" id="81972"/>
    <lineage>
        <taxon>Eukaryota</taxon>
        <taxon>Viridiplantae</taxon>
        <taxon>Streptophyta</taxon>
        <taxon>Embryophyta</taxon>
        <taxon>Tracheophyta</taxon>
        <taxon>Spermatophyta</taxon>
        <taxon>Magnoliopsida</taxon>
        <taxon>eudicotyledons</taxon>
        <taxon>Gunneridae</taxon>
        <taxon>Pentapetalae</taxon>
        <taxon>rosids</taxon>
        <taxon>malvids</taxon>
        <taxon>Brassicales</taxon>
        <taxon>Brassicaceae</taxon>
        <taxon>Camelineae</taxon>
        <taxon>Arabidopsis</taxon>
    </lineage>
</organism>
<dbReference type="PANTHER" id="PTHR31280:SF2">
    <property type="entry name" value="PROTEIN UNC-13 HOMOLOG"/>
    <property type="match status" value="1"/>
</dbReference>
<dbReference type="InterPro" id="IPR008528">
    <property type="entry name" value="unc-13_homologue"/>
</dbReference>
<accession>D7LXL7</accession>
<evidence type="ECO:0000256" key="1">
    <source>
        <dbReference type="SAM" id="MobiDB-lite"/>
    </source>
</evidence>
<gene>
    <name evidence="2" type="ORF">ARALYDRAFT_660316</name>
</gene>
<feature type="compositionally biased region" description="Basic residues" evidence="1">
    <location>
        <begin position="289"/>
        <end position="305"/>
    </location>
</feature>
<dbReference type="eggNOG" id="ENOG502QT32">
    <property type="taxonomic scope" value="Eukaryota"/>
</dbReference>
<dbReference type="Proteomes" id="UP000008694">
    <property type="component" value="Unassembled WGS sequence"/>
</dbReference>
<dbReference type="STRING" id="81972.D7LXL7"/>
<evidence type="ECO:0000313" key="3">
    <source>
        <dbReference type="Proteomes" id="UP000008694"/>
    </source>
</evidence>
<keyword evidence="3" id="KW-1185">Reference proteome</keyword>
<dbReference type="PANTHER" id="PTHR31280">
    <property type="entry name" value="PROTEIN UNC-13 HOMOLOG"/>
    <property type="match status" value="1"/>
</dbReference>
<dbReference type="AlphaFoldDB" id="D7LXL7"/>
<proteinExistence type="predicted"/>